<evidence type="ECO:0000256" key="4">
    <source>
        <dbReference type="ARBA" id="ARBA00022695"/>
    </source>
</evidence>
<evidence type="ECO:0000256" key="10">
    <source>
        <dbReference type="ARBA" id="ARBA00022884"/>
    </source>
</evidence>
<dbReference type="InterPro" id="IPR032828">
    <property type="entry name" value="PolyA_RNA-bd"/>
</dbReference>
<feature type="binding site" evidence="11">
    <location>
        <position position="162"/>
    </location>
    <ligand>
        <name>CTP</name>
        <dbReference type="ChEBI" id="CHEBI:37563"/>
    </ligand>
</feature>
<dbReference type="Proteomes" id="UP001275867">
    <property type="component" value="Unassembled WGS sequence"/>
</dbReference>
<dbReference type="AlphaFoldDB" id="A0AAP5WEJ1"/>
<dbReference type="PANTHER" id="PTHR46173:SF1">
    <property type="entry name" value="CCA TRNA NUCLEOTIDYLTRANSFERASE 1, MITOCHONDRIAL"/>
    <property type="match status" value="1"/>
</dbReference>
<dbReference type="HAMAP" id="MF_01263">
    <property type="entry name" value="CCA_bact_type3"/>
    <property type="match status" value="1"/>
</dbReference>
<keyword evidence="3 11" id="KW-0819">tRNA processing</keyword>
<dbReference type="InterPro" id="IPR050264">
    <property type="entry name" value="Bact_CCA-adding_enz_type3_sf"/>
</dbReference>
<comment type="function">
    <text evidence="11">Catalyzes the addition and repair of the essential 3'-terminal CCA sequence in tRNAs without using a nucleic acid template. Adds these three nucleotides in the order of C, C, and A to the tRNA nucleotide-73, using CTP and ATP as substrates and producing inorganic pyrophosphate. tRNA 3'-terminal CCA addition is required both for tRNA processing and repair. Also involved in tRNA surveillance by mediating tandem CCA addition to generate a CCACCA at the 3' terminus of unstable tRNAs. While stable tRNAs receive only 3'-terminal CCA, unstable tRNAs are marked with CCACCA and rapidly degraded.</text>
</comment>
<dbReference type="GO" id="GO:0042245">
    <property type="term" value="P:RNA repair"/>
    <property type="evidence" value="ECO:0007669"/>
    <property type="project" value="UniProtKB-KW"/>
</dbReference>
<reference evidence="15" key="2">
    <citation type="submission" date="2019-10" db="EMBL/GenBank/DDBJ databases">
        <title>Malate fermentation in French cider.</title>
        <authorList>
            <person name="Cousin F.J."/>
            <person name="Medina Fernandez S."/>
            <person name="Misery B."/>
            <person name="Laplace J.-M."/>
            <person name="Cretenet M."/>
        </authorList>
    </citation>
    <scope>NUCLEOTIDE SEQUENCE</scope>
    <source>
        <strain evidence="15">UCMA15901</strain>
    </source>
</reference>
<comment type="caution">
    <text evidence="15">The sequence shown here is derived from an EMBL/GenBank/DDBJ whole genome shotgun (WGS) entry which is preliminary data.</text>
</comment>
<comment type="subunit">
    <text evidence="11">Homodimer.</text>
</comment>
<keyword evidence="5 11" id="KW-0479">Metal-binding</keyword>
<feature type="binding site" evidence="11">
    <location>
        <position position="32"/>
    </location>
    <ligand>
        <name>ATP</name>
        <dbReference type="ChEBI" id="CHEBI:30616"/>
    </ligand>
</feature>
<comment type="catalytic activity">
    <reaction evidence="11">
        <text>a tRNA with a 3' CCA end + 2 CTP + ATP = a tRNA with a 3' CCACCA end + 3 diphosphate</text>
        <dbReference type="Rhea" id="RHEA:76235"/>
        <dbReference type="Rhea" id="RHEA-COMP:10468"/>
        <dbReference type="Rhea" id="RHEA-COMP:18655"/>
        <dbReference type="ChEBI" id="CHEBI:30616"/>
        <dbReference type="ChEBI" id="CHEBI:33019"/>
        <dbReference type="ChEBI" id="CHEBI:37563"/>
        <dbReference type="ChEBI" id="CHEBI:83071"/>
        <dbReference type="ChEBI" id="CHEBI:195187"/>
    </reaction>
</comment>
<comment type="catalytic activity">
    <reaction evidence="11">
        <text>a tRNA precursor + 2 CTP + ATP = a tRNA with a 3' CCA end + 3 diphosphate</text>
        <dbReference type="Rhea" id="RHEA:14433"/>
        <dbReference type="Rhea" id="RHEA-COMP:10465"/>
        <dbReference type="Rhea" id="RHEA-COMP:10468"/>
        <dbReference type="ChEBI" id="CHEBI:30616"/>
        <dbReference type="ChEBI" id="CHEBI:33019"/>
        <dbReference type="ChEBI" id="CHEBI:37563"/>
        <dbReference type="ChEBI" id="CHEBI:74896"/>
        <dbReference type="ChEBI" id="CHEBI:83071"/>
        <dbReference type="EC" id="2.7.7.72"/>
    </reaction>
</comment>
<sequence length="404" mass="45388">MQIKKLPIEFLTARPILQTIENAGYEAYFVGGSVRDTILNDEIHDVDIATSAYPSEVKALFPRTVDTGIKHGTVMILSGSNQYEVTTFRTESGYQDFRRPDKVTFVRSLTEDLKRRDFTVNALALKEDGTVVDLFNGLQDLQDHILRAVGKPEERFHEDALRMMRAIRFASKLDFAIEATTETAIKHHAELLEKIAVERILVEFEKMMMGQNPVKGIHYFIDTGLYAYCPQLQGQSKALSELLNLHPDVRLINETQVWLLLCRSLKLSAVKSHSFLKAWKTSNELIAAVNNGLKLFEAIDQGTVSEKILFQTGKTVLTDAMAVLNAISAPVNTSELLARYEALPIKDSHELRLNGWDLLQRRITTPGPKLGKILAKLLNDVLTGKVKNSKSELLLEAKRIASKN</sequence>
<evidence type="ECO:0000313" key="18">
    <source>
        <dbReference type="Proteomes" id="UP001275867"/>
    </source>
</evidence>
<feature type="binding site" evidence="11">
    <location>
        <position position="168"/>
    </location>
    <ligand>
        <name>CTP</name>
        <dbReference type="ChEBI" id="CHEBI:37563"/>
    </ligand>
</feature>
<dbReference type="EC" id="2.7.7.72" evidence="11"/>
<dbReference type="GO" id="GO:0005524">
    <property type="term" value="F:ATP binding"/>
    <property type="evidence" value="ECO:0007669"/>
    <property type="project" value="UniProtKB-UniRule"/>
</dbReference>
<dbReference type="Pfam" id="PF01743">
    <property type="entry name" value="PolyA_pol"/>
    <property type="match status" value="1"/>
</dbReference>
<evidence type="ECO:0000256" key="5">
    <source>
        <dbReference type="ARBA" id="ARBA00022723"/>
    </source>
</evidence>
<dbReference type="SUPFAM" id="SSF81891">
    <property type="entry name" value="Poly A polymerase C-terminal region-like"/>
    <property type="match status" value="1"/>
</dbReference>
<feature type="binding site" evidence="11">
    <location>
        <position position="47"/>
    </location>
    <ligand>
        <name>Mg(2+)</name>
        <dbReference type="ChEBI" id="CHEBI:18420"/>
    </ligand>
</feature>
<evidence type="ECO:0000313" key="15">
    <source>
        <dbReference type="EMBL" id="MDV7693697.1"/>
    </source>
</evidence>
<dbReference type="EMBL" id="WERX01000004">
    <property type="protein sequence ID" value="MDV7693697.1"/>
    <property type="molecule type" value="Genomic_DNA"/>
</dbReference>
<keyword evidence="10 11" id="KW-0694">RNA-binding</keyword>
<dbReference type="CDD" id="cd05398">
    <property type="entry name" value="NT_ClassII-CCAase"/>
    <property type="match status" value="1"/>
</dbReference>
<dbReference type="Pfam" id="PF12627">
    <property type="entry name" value="PolyA_pol_RNAbd"/>
    <property type="match status" value="1"/>
</dbReference>
<feature type="binding site" evidence="11">
    <location>
        <position position="45"/>
    </location>
    <ligand>
        <name>Mg(2+)</name>
        <dbReference type="ChEBI" id="CHEBI:18420"/>
    </ligand>
</feature>
<evidence type="ECO:0000259" key="12">
    <source>
        <dbReference type="Pfam" id="PF01743"/>
    </source>
</evidence>
<gene>
    <name evidence="11" type="primary">cca</name>
    <name evidence="16" type="ORF">A7K95_02325</name>
    <name evidence="15" type="ORF">GA842_02140</name>
</gene>
<feature type="binding site" evidence="11">
    <location>
        <position position="159"/>
    </location>
    <ligand>
        <name>ATP</name>
        <dbReference type="ChEBI" id="CHEBI:30616"/>
    </ligand>
</feature>
<protein>
    <recommendedName>
        <fullName evidence="11">CCA-adding enzyme</fullName>
        <ecNumber evidence="11">2.7.7.72</ecNumber>
    </recommendedName>
    <alternativeName>
        <fullName evidence="11">CCA tRNA nucleotidyltransferase</fullName>
    </alternativeName>
    <alternativeName>
        <fullName evidence="11">tRNA CCA-pyrophosphorylase</fullName>
    </alternativeName>
    <alternativeName>
        <fullName evidence="11">tRNA adenylyl-/cytidylyl- transferase</fullName>
    </alternativeName>
    <alternativeName>
        <fullName evidence="11">tRNA nucleotidyltransferase</fullName>
    </alternativeName>
    <alternativeName>
        <fullName evidence="11">tRNA-NT</fullName>
    </alternativeName>
</protein>
<keyword evidence="8 11" id="KW-0067">ATP-binding</keyword>
<dbReference type="NCBIfam" id="NF009814">
    <property type="entry name" value="PRK13299.1"/>
    <property type="match status" value="1"/>
</dbReference>
<dbReference type="InterPro" id="IPR043519">
    <property type="entry name" value="NT_sf"/>
</dbReference>
<evidence type="ECO:0000313" key="17">
    <source>
        <dbReference type="Proteomes" id="UP000077280"/>
    </source>
</evidence>
<dbReference type="InterPro" id="IPR032810">
    <property type="entry name" value="CCA-adding_enz_C"/>
</dbReference>
<feature type="domain" description="CCA-adding enzyme C-terminal" evidence="14">
    <location>
        <begin position="252"/>
        <end position="394"/>
    </location>
</feature>
<dbReference type="GO" id="GO:0000049">
    <property type="term" value="F:tRNA binding"/>
    <property type="evidence" value="ECO:0007669"/>
    <property type="project" value="UniProtKB-UniRule"/>
</dbReference>
<dbReference type="InterPro" id="IPR023068">
    <property type="entry name" value="CCA-adding_enz_firmicutes"/>
</dbReference>
<comment type="similarity">
    <text evidence="11">Belongs to the tRNA nucleotidyltransferase/poly(A) polymerase family. Bacterial CCA-adding enzyme type 3 subfamily.</text>
</comment>
<dbReference type="GO" id="GO:0000287">
    <property type="term" value="F:magnesium ion binding"/>
    <property type="evidence" value="ECO:0007669"/>
    <property type="project" value="UniProtKB-UniRule"/>
</dbReference>
<feature type="binding site" evidence="11">
    <location>
        <position position="116"/>
    </location>
    <ligand>
        <name>CTP</name>
        <dbReference type="ChEBI" id="CHEBI:37563"/>
    </ligand>
</feature>
<organism evidence="15 18">
    <name type="scientific">Pediococcus parvulus</name>
    <dbReference type="NCBI Taxonomy" id="54062"/>
    <lineage>
        <taxon>Bacteria</taxon>
        <taxon>Bacillati</taxon>
        <taxon>Bacillota</taxon>
        <taxon>Bacilli</taxon>
        <taxon>Lactobacillales</taxon>
        <taxon>Lactobacillaceae</taxon>
        <taxon>Pediococcus</taxon>
    </lineage>
</organism>
<dbReference type="Proteomes" id="UP000077280">
    <property type="component" value="Unassembled WGS sequence"/>
</dbReference>
<keyword evidence="17" id="KW-1185">Reference proteome</keyword>
<accession>A0AAP5WEJ1</accession>
<evidence type="ECO:0000256" key="11">
    <source>
        <dbReference type="HAMAP-Rule" id="MF_01263"/>
    </source>
</evidence>
<evidence type="ECO:0000256" key="1">
    <source>
        <dbReference type="ARBA" id="ARBA00001946"/>
    </source>
</evidence>
<dbReference type="EMBL" id="LXND01000020">
    <property type="protein sequence ID" value="OAD64869.1"/>
    <property type="molecule type" value="Genomic_DNA"/>
</dbReference>
<feature type="binding site" evidence="11">
    <location>
        <position position="35"/>
    </location>
    <ligand>
        <name>ATP</name>
        <dbReference type="ChEBI" id="CHEBI:30616"/>
    </ligand>
</feature>
<feature type="binding site" evidence="11">
    <location>
        <position position="116"/>
    </location>
    <ligand>
        <name>ATP</name>
        <dbReference type="ChEBI" id="CHEBI:30616"/>
    </ligand>
</feature>
<keyword evidence="6 11" id="KW-0547">Nucleotide-binding</keyword>
<feature type="domain" description="Poly A polymerase head" evidence="12">
    <location>
        <begin position="27"/>
        <end position="147"/>
    </location>
</feature>
<evidence type="ECO:0000256" key="8">
    <source>
        <dbReference type="ARBA" id="ARBA00022840"/>
    </source>
</evidence>
<dbReference type="Gene3D" id="3.30.460.10">
    <property type="entry name" value="Beta Polymerase, domain 2"/>
    <property type="match status" value="1"/>
</dbReference>
<dbReference type="SUPFAM" id="SSF81301">
    <property type="entry name" value="Nucleotidyltransferase"/>
    <property type="match status" value="1"/>
</dbReference>
<feature type="binding site" evidence="11">
    <location>
        <position position="165"/>
    </location>
    <ligand>
        <name>CTP</name>
        <dbReference type="ChEBI" id="CHEBI:37563"/>
    </ligand>
</feature>
<feature type="binding site" evidence="11">
    <location>
        <position position="159"/>
    </location>
    <ligand>
        <name>CTP</name>
        <dbReference type="ChEBI" id="CHEBI:37563"/>
    </ligand>
</feature>
<dbReference type="Gene3D" id="1.10.246.80">
    <property type="match status" value="1"/>
</dbReference>
<dbReference type="InterPro" id="IPR002646">
    <property type="entry name" value="PolA_pol_head_dom"/>
</dbReference>
<dbReference type="Gene3D" id="1.10.110.30">
    <property type="match status" value="1"/>
</dbReference>
<proteinExistence type="inferred from homology"/>
<evidence type="ECO:0000256" key="2">
    <source>
        <dbReference type="ARBA" id="ARBA00022679"/>
    </source>
</evidence>
<dbReference type="PANTHER" id="PTHR46173">
    <property type="entry name" value="CCA TRNA NUCLEOTIDYLTRANSFERASE 1, MITOCHONDRIAL"/>
    <property type="match status" value="1"/>
</dbReference>
<comment type="cofactor">
    <cofactor evidence="1 11">
        <name>Mg(2+)</name>
        <dbReference type="ChEBI" id="CHEBI:18420"/>
    </cofactor>
</comment>
<dbReference type="GO" id="GO:0001680">
    <property type="term" value="P:tRNA 3'-terminal CCA addition"/>
    <property type="evidence" value="ECO:0007669"/>
    <property type="project" value="UniProtKB-UniRule"/>
</dbReference>
<reference evidence="16 17" key="1">
    <citation type="submission" date="2016-05" db="EMBL/GenBank/DDBJ databases">
        <title>Draft genome sequence of Pediococcus parvulus 2.6, a probiotic beta-glucan producer strain.</title>
        <authorList>
            <person name="Mohedano M.L."/>
            <person name="Perez-Ramos A."/>
            <person name="Duenas M.T."/>
            <person name="Lamontanara A."/>
            <person name="Orru L."/>
            <person name="Spano G."/>
            <person name="Capozzi V."/>
            <person name="Lopez P."/>
        </authorList>
    </citation>
    <scope>NUCLEOTIDE SEQUENCE [LARGE SCALE GENOMIC DNA]</scope>
    <source>
        <strain evidence="16 17">2.6</strain>
    </source>
</reference>
<keyword evidence="2 11" id="KW-0808">Transferase</keyword>
<keyword evidence="9 11" id="KW-0460">Magnesium</keyword>
<evidence type="ECO:0000313" key="16">
    <source>
        <dbReference type="EMBL" id="OAD64869.1"/>
    </source>
</evidence>
<feature type="binding site" evidence="11">
    <location>
        <position position="35"/>
    </location>
    <ligand>
        <name>CTP</name>
        <dbReference type="ChEBI" id="CHEBI:37563"/>
    </ligand>
</feature>
<evidence type="ECO:0000259" key="13">
    <source>
        <dbReference type="Pfam" id="PF12627"/>
    </source>
</evidence>
<keyword evidence="7 11" id="KW-0692">RNA repair</keyword>
<evidence type="ECO:0000256" key="6">
    <source>
        <dbReference type="ARBA" id="ARBA00022741"/>
    </source>
</evidence>
<feature type="binding site" evidence="11">
    <location>
        <position position="168"/>
    </location>
    <ligand>
        <name>ATP</name>
        <dbReference type="ChEBI" id="CHEBI:30616"/>
    </ligand>
</feature>
<feature type="binding site" evidence="11">
    <location>
        <position position="32"/>
    </location>
    <ligand>
        <name>CTP</name>
        <dbReference type="ChEBI" id="CHEBI:37563"/>
    </ligand>
</feature>
<evidence type="ECO:0000256" key="9">
    <source>
        <dbReference type="ARBA" id="ARBA00022842"/>
    </source>
</evidence>
<name>A0AAP5WEJ1_9LACO</name>
<feature type="domain" description="tRNA nucleotidyltransferase/poly(A) polymerase RNA and SrmB- binding" evidence="13">
    <location>
        <begin position="174"/>
        <end position="232"/>
    </location>
</feature>
<dbReference type="Gene3D" id="1.20.58.560">
    <property type="match status" value="1"/>
</dbReference>
<dbReference type="Pfam" id="PF13735">
    <property type="entry name" value="tRNA_NucTran2_2"/>
    <property type="match status" value="1"/>
</dbReference>
<evidence type="ECO:0000256" key="7">
    <source>
        <dbReference type="ARBA" id="ARBA00022800"/>
    </source>
</evidence>
<keyword evidence="4 11" id="KW-0548">Nucleotidyltransferase</keyword>
<feature type="binding site" evidence="11">
    <location>
        <position position="162"/>
    </location>
    <ligand>
        <name>ATP</name>
        <dbReference type="ChEBI" id="CHEBI:30616"/>
    </ligand>
</feature>
<dbReference type="GO" id="GO:0004810">
    <property type="term" value="F:CCA tRNA nucleotidyltransferase activity"/>
    <property type="evidence" value="ECO:0007669"/>
    <property type="project" value="UniProtKB-UniRule"/>
</dbReference>
<evidence type="ECO:0000259" key="14">
    <source>
        <dbReference type="Pfam" id="PF13735"/>
    </source>
</evidence>
<comment type="miscellaneous">
    <text evidence="11">A single active site specifically recognizes both ATP and CTP and is responsible for their addition.</text>
</comment>
<feature type="binding site" evidence="11">
    <location>
        <position position="165"/>
    </location>
    <ligand>
        <name>ATP</name>
        <dbReference type="ChEBI" id="CHEBI:30616"/>
    </ligand>
</feature>
<dbReference type="RefSeq" id="WP_068804855.1">
    <property type="nucleotide sequence ID" value="NZ_CP158977.1"/>
</dbReference>
<evidence type="ECO:0000256" key="3">
    <source>
        <dbReference type="ARBA" id="ARBA00022694"/>
    </source>
</evidence>